<dbReference type="EMBL" id="BK032581">
    <property type="protein sequence ID" value="DAF49392.1"/>
    <property type="molecule type" value="Genomic_DNA"/>
</dbReference>
<sequence>MRRGRVRDIVYKILEEDTRAREDDNYLIYKTIKELFPRLTETYFKTALQTLTNTGISFESITRHRRKFLELHPELKPKQTTRIRKEEEKSYEKEYSRHLPRLD</sequence>
<name>A0A8S5SEP5_9CAUD</name>
<protein>
    <submittedName>
        <fullName evidence="2">Uncharacterized protein</fullName>
    </submittedName>
</protein>
<evidence type="ECO:0000256" key="1">
    <source>
        <dbReference type="SAM" id="MobiDB-lite"/>
    </source>
</evidence>
<feature type="region of interest" description="Disordered" evidence="1">
    <location>
        <begin position="76"/>
        <end position="103"/>
    </location>
</feature>
<organism evidence="2">
    <name type="scientific">Myoviridae sp. ct8mY9</name>
    <dbReference type="NCBI Taxonomy" id="2827664"/>
    <lineage>
        <taxon>Viruses</taxon>
        <taxon>Duplodnaviria</taxon>
        <taxon>Heunggongvirae</taxon>
        <taxon>Uroviricota</taxon>
        <taxon>Caudoviricetes</taxon>
    </lineage>
</organism>
<accession>A0A8S5SEP5</accession>
<proteinExistence type="predicted"/>
<evidence type="ECO:0000313" key="2">
    <source>
        <dbReference type="EMBL" id="DAF49392.1"/>
    </source>
</evidence>
<reference evidence="2" key="1">
    <citation type="journal article" date="2021" name="Proc. Natl. Acad. Sci. U.S.A.">
        <title>A Catalog of Tens of Thousands of Viruses from Human Metagenomes Reveals Hidden Associations with Chronic Diseases.</title>
        <authorList>
            <person name="Tisza M.J."/>
            <person name="Buck C.B."/>
        </authorList>
    </citation>
    <scope>NUCLEOTIDE SEQUENCE</scope>
    <source>
        <strain evidence="2">Ct8mY9</strain>
    </source>
</reference>